<proteinExistence type="predicted"/>
<keyword evidence="3" id="KW-1185">Reference proteome</keyword>
<accession>A0A9P6BWN6</accession>
<sequence length="121" mass="13943">MHLQFFPRLVGVMKRSHRRGPVTLALALLSTSRLRPADQRWWSTHHSALSLLPHRRQQQPTNPFAREPAASHKHHPLTANIRLSPTTEPRRTVMQNPPRIWTGQREIPRGEVIWGTASGLY</sequence>
<gene>
    <name evidence="2" type="ORF">P691DRAFT_801750</name>
</gene>
<organism evidence="2 3">
    <name type="scientific">Macrolepiota fuliginosa MF-IS2</name>
    <dbReference type="NCBI Taxonomy" id="1400762"/>
    <lineage>
        <taxon>Eukaryota</taxon>
        <taxon>Fungi</taxon>
        <taxon>Dikarya</taxon>
        <taxon>Basidiomycota</taxon>
        <taxon>Agaricomycotina</taxon>
        <taxon>Agaricomycetes</taxon>
        <taxon>Agaricomycetidae</taxon>
        <taxon>Agaricales</taxon>
        <taxon>Agaricineae</taxon>
        <taxon>Agaricaceae</taxon>
        <taxon>Macrolepiota</taxon>
    </lineage>
</organism>
<dbReference type="EMBL" id="MU152384">
    <property type="protein sequence ID" value="KAF9440620.1"/>
    <property type="molecule type" value="Genomic_DNA"/>
</dbReference>
<evidence type="ECO:0000313" key="3">
    <source>
        <dbReference type="Proteomes" id="UP000807342"/>
    </source>
</evidence>
<comment type="caution">
    <text evidence="2">The sequence shown here is derived from an EMBL/GenBank/DDBJ whole genome shotgun (WGS) entry which is preliminary data.</text>
</comment>
<feature type="region of interest" description="Disordered" evidence="1">
    <location>
        <begin position="55"/>
        <end position="94"/>
    </location>
</feature>
<name>A0A9P6BWN6_9AGAR</name>
<reference evidence="2" key="1">
    <citation type="submission" date="2020-11" db="EMBL/GenBank/DDBJ databases">
        <authorList>
            <consortium name="DOE Joint Genome Institute"/>
            <person name="Ahrendt S."/>
            <person name="Riley R."/>
            <person name="Andreopoulos W."/>
            <person name="Labutti K."/>
            <person name="Pangilinan J."/>
            <person name="Ruiz-Duenas F.J."/>
            <person name="Barrasa J.M."/>
            <person name="Sanchez-Garcia M."/>
            <person name="Camarero S."/>
            <person name="Miyauchi S."/>
            <person name="Serrano A."/>
            <person name="Linde D."/>
            <person name="Babiker R."/>
            <person name="Drula E."/>
            <person name="Ayuso-Fernandez I."/>
            <person name="Pacheco R."/>
            <person name="Padilla G."/>
            <person name="Ferreira P."/>
            <person name="Barriuso J."/>
            <person name="Kellner H."/>
            <person name="Castanera R."/>
            <person name="Alfaro M."/>
            <person name="Ramirez L."/>
            <person name="Pisabarro A.G."/>
            <person name="Kuo A."/>
            <person name="Tritt A."/>
            <person name="Lipzen A."/>
            <person name="He G."/>
            <person name="Yan M."/>
            <person name="Ng V."/>
            <person name="Cullen D."/>
            <person name="Martin F."/>
            <person name="Rosso M.-N."/>
            <person name="Henrissat B."/>
            <person name="Hibbett D."/>
            <person name="Martinez A.T."/>
            <person name="Grigoriev I.V."/>
        </authorList>
    </citation>
    <scope>NUCLEOTIDE SEQUENCE</scope>
    <source>
        <strain evidence="2">MF-IS2</strain>
    </source>
</reference>
<dbReference type="AlphaFoldDB" id="A0A9P6BWN6"/>
<evidence type="ECO:0000313" key="2">
    <source>
        <dbReference type="EMBL" id="KAF9440620.1"/>
    </source>
</evidence>
<dbReference type="Proteomes" id="UP000807342">
    <property type="component" value="Unassembled WGS sequence"/>
</dbReference>
<protein>
    <submittedName>
        <fullName evidence="2">Uncharacterized protein</fullName>
    </submittedName>
</protein>
<evidence type="ECO:0000256" key="1">
    <source>
        <dbReference type="SAM" id="MobiDB-lite"/>
    </source>
</evidence>